<reference evidence="1" key="1">
    <citation type="submission" date="2023-06" db="EMBL/GenBank/DDBJ databases">
        <title>Genome-scale phylogeny and comparative genomics of the fungal order Sordariales.</title>
        <authorList>
            <consortium name="Lawrence Berkeley National Laboratory"/>
            <person name="Hensen N."/>
            <person name="Bonometti L."/>
            <person name="Westerberg I."/>
            <person name="Brannstrom I.O."/>
            <person name="Guillou S."/>
            <person name="Cros-Aarteil S."/>
            <person name="Calhoun S."/>
            <person name="Haridas S."/>
            <person name="Kuo A."/>
            <person name="Mondo S."/>
            <person name="Pangilinan J."/>
            <person name="Riley R."/>
            <person name="Labutti K."/>
            <person name="Andreopoulos B."/>
            <person name="Lipzen A."/>
            <person name="Chen C."/>
            <person name="Yanf M."/>
            <person name="Daum C."/>
            <person name="Ng V."/>
            <person name="Clum A."/>
            <person name="Steindorff A."/>
            <person name="Ohm R."/>
            <person name="Martin F."/>
            <person name="Silar P."/>
            <person name="Natvig D."/>
            <person name="Lalanne C."/>
            <person name="Gautier V."/>
            <person name="Ament-Velasquez S.L."/>
            <person name="Kruys A."/>
            <person name="Hutchinson M.I."/>
            <person name="Powell A.J."/>
            <person name="Barry K."/>
            <person name="Miller A.N."/>
            <person name="Grigoriev I.V."/>
            <person name="Debuchy R."/>
            <person name="Gladieux P."/>
            <person name="Thoren M.H."/>
            <person name="Johannesson H."/>
        </authorList>
    </citation>
    <scope>NUCLEOTIDE SEQUENCE</scope>
    <source>
        <strain evidence="1">8032-3</strain>
    </source>
</reference>
<dbReference type="Proteomes" id="UP001244011">
    <property type="component" value="Unassembled WGS sequence"/>
</dbReference>
<dbReference type="AlphaFoldDB" id="A0AAJ0C1G7"/>
<name>A0AAJ0C1G7_9PEZI</name>
<evidence type="ECO:0000313" key="2">
    <source>
        <dbReference type="Proteomes" id="UP001244011"/>
    </source>
</evidence>
<organism evidence="1 2">
    <name type="scientific">Phialemonium atrogriseum</name>
    <dbReference type="NCBI Taxonomy" id="1093897"/>
    <lineage>
        <taxon>Eukaryota</taxon>
        <taxon>Fungi</taxon>
        <taxon>Dikarya</taxon>
        <taxon>Ascomycota</taxon>
        <taxon>Pezizomycotina</taxon>
        <taxon>Sordariomycetes</taxon>
        <taxon>Sordariomycetidae</taxon>
        <taxon>Cephalothecales</taxon>
        <taxon>Cephalothecaceae</taxon>
        <taxon>Phialemonium</taxon>
    </lineage>
</organism>
<sequence length="112" mass="12588">MHVYLDFRRFRTRLQDLASFRRKEKKRVVISAPFNFKREGGIPPGMSEDEILLMREKAAASRIGIADEYGGSCHSLHPLPAPPSRSSSLVMRAPESPLMINFRVSPVGSMMA</sequence>
<protein>
    <submittedName>
        <fullName evidence="1">Uncharacterized protein</fullName>
    </submittedName>
</protein>
<evidence type="ECO:0000313" key="1">
    <source>
        <dbReference type="EMBL" id="KAK1766942.1"/>
    </source>
</evidence>
<comment type="caution">
    <text evidence="1">The sequence shown here is derived from an EMBL/GenBank/DDBJ whole genome shotgun (WGS) entry which is preliminary data.</text>
</comment>
<accession>A0AAJ0C1G7</accession>
<gene>
    <name evidence="1" type="ORF">QBC33DRAFT_94010</name>
</gene>
<keyword evidence="2" id="KW-1185">Reference proteome</keyword>
<dbReference type="EMBL" id="MU839010">
    <property type="protein sequence ID" value="KAK1766942.1"/>
    <property type="molecule type" value="Genomic_DNA"/>
</dbReference>
<proteinExistence type="predicted"/>
<dbReference type="RefSeq" id="XP_060283155.1">
    <property type="nucleotide sequence ID" value="XM_060433206.1"/>
</dbReference>
<dbReference type="GeneID" id="85316393"/>